<evidence type="ECO:0000313" key="9">
    <source>
        <dbReference type="Proteomes" id="UP000676325"/>
    </source>
</evidence>
<dbReference type="NCBIfam" id="TIGR01951">
    <property type="entry name" value="nusB"/>
    <property type="match status" value="1"/>
</dbReference>
<dbReference type="InterPro" id="IPR011605">
    <property type="entry name" value="NusB_fam"/>
</dbReference>
<evidence type="ECO:0000313" key="8">
    <source>
        <dbReference type="EMBL" id="MBR7831292.1"/>
    </source>
</evidence>
<keyword evidence="3 6" id="KW-0694">RNA-binding</keyword>
<evidence type="ECO:0000256" key="5">
    <source>
        <dbReference type="ARBA" id="ARBA00023163"/>
    </source>
</evidence>
<sequence>MWDRRTVATRNKARRRAVEVLYEADLRSVSPSTVLADRIARVQQLTPQDSDPRLGEYAIELVEGVAKHQERIDSLIETYSVGWPLDRMPAVDRNVLRLGVYELLWQDEVPDVVAIDEAVGLAQQLSTDESPQFVNGLLNRIMELKPSLQR</sequence>
<dbReference type="CDD" id="cd00619">
    <property type="entry name" value="Terminator_NusB"/>
    <property type="match status" value="1"/>
</dbReference>
<dbReference type="EMBL" id="JAGSOH010000208">
    <property type="protein sequence ID" value="MBR7831292.1"/>
    <property type="molecule type" value="Genomic_DNA"/>
</dbReference>
<evidence type="ECO:0000256" key="4">
    <source>
        <dbReference type="ARBA" id="ARBA00023015"/>
    </source>
</evidence>
<accession>A0A941EIR8</accession>
<feature type="domain" description="NusB/RsmB/TIM44" evidence="7">
    <location>
        <begin position="12"/>
        <end position="142"/>
    </location>
</feature>
<evidence type="ECO:0000256" key="2">
    <source>
        <dbReference type="ARBA" id="ARBA00022814"/>
    </source>
</evidence>
<dbReference type="PANTHER" id="PTHR11078:SF3">
    <property type="entry name" value="ANTITERMINATION NUSB DOMAIN-CONTAINING PROTEIN"/>
    <property type="match status" value="1"/>
</dbReference>
<dbReference type="HAMAP" id="MF_00073">
    <property type="entry name" value="NusB"/>
    <property type="match status" value="1"/>
</dbReference>
<name>A0A941EIR8_9ACTN</name>
<dbReference type="SUPFAM" id="SSF48013">
    <property type="entry name" value="NusB-like"/>
    <property type="match status" value="1"/>
</dbReference>
<dbReference type="GO" id="GO:0005829">
    <property type="term" value="C:cytosol"/>
    <property type="evidence" value="ECO:0007669"/>
    <property type="project" value="TreeGrafter"/>
</dbReference>
<dbReference type="Gene3D" id="1.10.940.10">
    <property type="entry name" value="NusB-like"/>
    <property type="match status" value="1"/>
</dbReference>
<dbReference type="Proteomes" id="UP000676325">
    <property type="component" value="Unassembled WGS sequence"/>
</dbReference>
<evidence type="ECO:0000256" key="3">
    <source>
        <dbReference type="ARBA" id="ARBA00022884"/>
    </source>
</evidence>
<protein>
    <recommendedName>
        <fullName evidence="6">Transcription antitermination protein NusB</fullName>
    </recommendedName>
    <alternativeName>
        <fullName evidence="6">Antitermination factor NusB</fullName>
    </alternativeName>
</protein>
<dbReference type="GO" id="GO:0003723">
    <property type="term" value="F:RNA binding"/>
    <property type="evidence" value="ECO:0007669"/>
    <property type="project" value="UniProtKB-UniRule"/>
</dbReference>
<organism evidence="8 9">
    <name type="scientific">Actinospica acidithermotolerans</name>
    <dbReference type="NCBI Taxonomy" id="2828514"/>
    <lineage>
        <taxon>Bacteria</taxon>
        <taxon>Bacillati</taxon>
        <taxon>Actinomycetota</taxon>
        <taxon>Actinomycetes</taxon>
        <taxon>Catenulisporales</taxon>
        <taxon>Actinospicaceae</taxon>
        <taxon>Actinospica</taxon>
    </lineage>
</organism>
<proteinExistence type="inferred from homology"/>
<comment type="caution">
    <text evidence="8">The sequence shown here is derived from an EMBL/GenBank/DDBJ whole genome shotgun (WGS) entry which is preliminary data.</text>
</comment>
<keyword evidence="2 6" id="KW-0889">Transcription antitermination</keyword>
<evidence type="ECO:0000256" key="6">
    <source>
        <dbReference type="HAMAP-Rule" id="MF_00073"/>
    </source>
</evidence>
<comment type="similarity">
    <text evidence="1 6">Belongs to the NusB family.</text>
</comment>
<gene>
    <name evidence="6 8" type="primary">nusB</name>
    <name evidence="8" type="ORF">KDK95_33610</name>
</gene>
<dbReference type="Pfam" id="PF01029">
    <property type="entry name" value="NusB"/>
    <property type="match status" value="1"/>
</dbReference>
<dbReference type="InterPro" id="IPR006027">
    <property type="entry name" value="NusB_RsmB_TIM44"/>
</dbReference>
<keyword evidence="9" id="KW-1185">Reference proteome</keyword>
<evidence type="ECO:0000259" key="7">
    <source>
        <dbReference type="Pfam" id="PF01029"/>
    </source>
</evidence>
<dbReference type="GO" id="GO:0031564">
    <property type="term" value="P:transcription antitermination"/>
    <property type="evidence" value="ECO:0007669"/>
    <property type="project" value="UniProtKB-KW"/>
</dbReference>
<dbReference type="GO" id="GO:0006353">
    <property type="term" value="P:DNA-templated transcription termination"/>
    <property type="evidence" value="ECO:0007669"/>
    <property type="project" value="UniProtKB-UniRule"/>
</dbReference>
<dbReference type="InterPro" id="IPR035926">
    <property type="entry name" value="NusB-like_sf"/>
</dbReference>
<comment type="function">
    <text evidence="6">Involved in transcription antitermination. Required for transcription of ribosomal RNA (rRNA) genes. Binds specifically to the boxA antiterminator sequence of the ribosomal RNA (rrn) operons.</text>
</comment>
<dbReference type="AlphaFoldDB" id="A0A941EIR8"/>
<reference evidence="8" key="1">
    <citation type="submission" date="2021-04" db="EMBL/GenBank/DDBJ databases">
        <title>Genome based classification of Actinospica acidithermotolerans sp. nov., an actinobacterium isolated from an Indonesian hot spring.</title>
        <authorList>
            <person name="Kusuma A.B."/>
            <person name="Putra K.E."/>
            <person name="Nafisah S."/>
            <person name="Loh J."/>
            <person name="Nouioui I."/>
            <person name="Goodfellow M."/>
        </authorList>
    </citation>
    <scope>NUCLEOTIDE SEQUENCE</scope>
    <source>
        <strain evidence="8">MGRD01-02</strain>
    </source>
</reference>
<evidence type="ECO:0000256" key="1">
    <source>
        <dbReference type="ARBA" id="ARBA00005952"/>
    </source>
</evidence>
<keyword evidence="4 6" id="KW-0805">Transcription regulation</keyword>
<keyword evidence="5 6" id="KW-0804">Transcription</keyword>
<dbReference type="PANTHER" id="PTHR11078">
    <property type="entry name" value="N UTILIZATION SUBSTANCE PROTEIN B-RELATED"/>
    <property type="match status" value="1"/>
</dbReference>